<dbReference type="RefSeq" id="WP_131446600.1">
    <property type="nucleotide sequence ID" value="NZ_SJZB01000032.1"/>
</dbReference>
<dbReference type="Pfam" id="PF13657">
    <property type="entry name" value="Couple_hipA"/>
    <property type="match status" value="1"/>
</dbReference>
<dbReference type="GO" id="GO:0004674">
    <property type="term" value="F:protein serine/threonine kinase activity"/>
    <property type="evidence" value="ECO:0007669"/>
    <property type="project" value="TreeGrafter"/>
</dbReference>
<gene>
    <name evidence="6" type="ORF">EZJ19_08525</name>
</gene>
<evidence type="ECO:0000259" key="5">
    <source>
        <dbReference type="Pfam" id="PF13657"/>
    </source>
</evidence>
<dbReference type="OrthoDB" id="9805913at2"/>
<evidence type="ECO:0000313" key="7">
    <source>
        <dbReference type="Proteomes" id="UP000295443"/>
    </source>
</evidence>
<evidence type="ECO:0000313" key="6">
    <source>
        <dbReference type="EMBL" id="TCJ14922.1"/>
    </source>
</evidence>
<dbReference type="Pfam" id="PF07804">
    <property type="entry name" value="HipA_C"/>
    <property type="match status" value="1"/>
</dbReference>
<keyword evidence="7" id="KW-1185">Reference proteome</keyword>
<dbReference type="PANTHER" id="PTHR37419:SF1">
    <property type="entry name" value="SERINE_THREONINE-PROTEIN KINASE TOXIN HIPA"/>
    <property type="match status" value="1"/>
</dbReference>
<dbReference type="Gene3D" id="1.10.1070.20">
    <property type="match status" value="1"/>
</dbReference>
<keyword evidence="3" id="KW-0418">Kinase</keyword>
<dbReference type="AlphaFoldDB" id="A0A4V2NVV3"/>
<evidence type="ECO:0000256" key="2">
    <source>
        <dbReference type="ARBA" id="ARBA00022679"/>
    </source>
</evidence>
<dbReference type="InterPro" id="IPR052028">
    <property type="entry name" value="HipA_Ser/Thr_kinase"/>
</dbReference>
<comment type="caution">
    <text evidence="6">The sequence shown here is derived from an EMBL/GenBank/DDBJ whole genome shotgun (WGS) entry which is preliminary data.</text>
</comment>
<evidence type="ECO:0000256" key="1">
    <source>
        <dbReference type="ARBA" id="ARBA00010164"/>
    </source>
</evidence>
<evidence type="ECO:0000256" key="3">
    <source>
        <dbReference type="ARBA" id="ARBA00022777"/>
    </source>
</evidence>
<name>A0A4V2NVV3_9PROT</name>
<organism evidence="6 7">
    <name type="scientific">Parasulfuritortus cantonensis</name>
    <dbReference type="NCBI Taxonomy" id="2528202"/>
    <lineage>
        <taxon>Bacteria</taxon>
        <taxon>Pseudomonadati</taxon>
        <taxon>Pseudomonadota</taxon>
        <taxon>Betaproteobacteria</taxon>
        <taxon>Nitrosomonadales</taxon>
        <taxon>Thiobacillaceae</taxon>
        <taxon>Parasulfuritortus</taxon>
    </lineage>
</organism>
<sequence length="431" mass="47465">MSTRELVVWLDSVRVGNLYDEGSHWSFAYTAEWLSDPRGFDLSPGLKRADSPVVDGSNQRPVQWFFDNLLPEENARLALAKAANTDVADAWGLLAWLGAESAGALTLLPPGATTGAPGQVPLSDAELDRRIRDLPRQPLQMGAPKRMSLAGAQEKLAVILTGDQLYEPSGGRPSTHILKPNTTAYGYPHSAVNEWFCMQLAAALKLPVPETRLLHVPSAVYCVARFDRRIDPGSGETRRLHTLDGAQLLSLSGHYKYAENNLDSLLAIIGHCRAKVQTRRDLFRWLVFNVLIGNGDAHLKNLSFYLDAGGVRLAPHYDLVSTAIYSTPDLDPQPPHWPEVALSMPLGTAKQFAEIRRGEVLQAAETLAIPARLAAGYLDELLRHIPTRADAVLESYRVLEGIQGEMRHGEERTLRAIRHMAIAEMSRQLAA</sequence>
<dbReference type="NCBIfam" id="TIGR03071">
    <property type="entry name" value="couple_hipA"/>
    <property type="match status" value="1"/>
</dbReference>
<dbReference type="EMBL" id="SJZB01000032">
    <property type="protein sequence ID" value="TCJ14922.1"/>
    <property type="molecule type" value="Genomic_DNA"/>
</dbReference>
<dbReference type="InterPro" id="IPR012893">
    <property type="entry name" value="HipA-like_C"/>
</dbReference>
<proteinExistence type="inferred from homology"/>
<dbReference type="InterPro" id="IPR017508">
    <property type="entry name" value="HipA_N1"/>
</dbReference>
<dbReference type="PANTHER" id="PTHR37419">
    <property type="entry name" value="SERINE/THREONINE-PROTEIN KINASE TOXIN HIPA"/>
    <property type="match status" value="1"/>
</dbReference>
<dbReference type="Proteomes" id="UP000295443">
    <property type="component" value="Unassembled WGS sequence"/>
</dbReference>
<keyword evidence="2" id="KW-0808">Transferase</keyword>
<evidence type="ECO:0000259" key="4">
    <source>
        <dbReference type="Pfam" id="PF07804"/>
    </source>
</evidence>
<reference evidence="6 7" key="1">
    <citation type="submission" date="2019-03" db="EMBL/GenBank/DDBJ databases">
        <title>Genome sequence of Thiobacillaceae bacterium LSR1, a sulfur-oxidizing bacterium isolated from freshwater sediment.</title>
        <authorList>
            <person name="Li S."/>
        </authorList>
    </citation>
    <scope>NUCLEOTIDE SEQUENCE [LARGE SCALE GENOMIC DNA]</scope>
    <source>
        <strain evidence="6 7">LSR1</strain>
    </source>
</reference>
<dbReference type="GO" id="GO:0005829">
    <property type="term" value="C:cytosol"/>
    <property type="evidence" value="ECO:0007669"/>
    <property type="project" value="TreeGrafter"/>
</dbReference>
<feature type="domain" description="HipA-like C-terminal" evidence="4">
    <location>
        <begin position="147"/>
        <end position="386"/>
    </location>
</feature>
<accession>A0A4V2NVV3</accession>
<feature type="domain" description="HipA N-terminal subdomain 1" evidence="5">
    <location>
        <begin position="6"/>
        <end position="107"/>
    </location>
</feature>
<comment type="similarity">
    <text evidence="1">Belongs to the HipA Ser/Thr kinase family.</text>
</comment>
<protein>
    <submittedName>
        <fullName evidence="6">Type II toxin-antitoxin system HipA family toxin</fullName>
    </submittedName>
</protein>